<dbReference type="InterPro" id="IPR042429">
    <property type="entry name" value="SFR1"/>
</dbReference>
<evidence type="ECO:0000256" key="9">
    <source>
        <dbReference type="ARBA" id="ARBA00023242"/>
    </source>
</evidence>
<evidence type="ECO:0000313" key="11">
    <source>
        <dbReference type="Proteomes" id="UP000694941"/>
    </source>
</evidence>
<dbReference type="GeneID" id="106457384"/>
<gene>
    <name evidence="12" type="primary">LOC106457384</name>
</gene>
<evidence type="ECO:0000256" key="4">
    <source>
        <dbReference type="ARBA" id="ARBA00022763"/>
    </source>
</evidence>
<keyword evidence="8" id="KW-0234">DNA repair</keyword>
<dbReference type="PANTHER" id="PTHR28643:SF1">
    <property type="entry name" value="SWI5-DEPENDENT RECOMBINATION DNA REPAIR PROTEIN 1 HOMOLOG"/>
    <property type="match status" value="1"/>
</dbReference>
<keyword evidence="9" id="KW-0539">Nucleus</keyword>
<evidence type="ECO:0000256" key="10">
    <source>
        <dbReference type="ARBA" id="ARBA00033234"/>
    </source>
</evidence>
<protein>
    <recommendedName>
        <fullName evidence="3">Swi5-dependent recombination DNA repair protein 1 homolog</fullName>
    </recommendedName>
    <alternativeName>
        <fullName evidence="10">Meiosis protein 5 homolog</fullName>
    </alternativeName>
</protein>
<evidence type="ECO:0000256" key="6">
    <source>
        <dbReference type="ARBA" id="ARBA00023054"/>
    </source>
</evidence>
<dbReference type="Pfam" id="PF10376">
    <property type="entry name" value="Mei5"/>
    <property type="match status" value="1"/>
</dbReference>
<evidence type="ECO:0000313" key="12">
    <source>
        <dbReference type="RefSeq" id="XP_022238995.1"/>
    </source>
</evidence>
<dbReference type="InterPro" id="IPR018468">
    <property type="entry name" value="SFR1/Mei5"/>
</dbReference>
<name>A0ABM1S5U0_LIMPO</name>
<evidence type="ECO:0000256" key="1">
    <source>
        <dbReference type="ARBA" id="ARBA00004123"/>
    </source>
</evidence>
<reference evidence="12" key="1">
    <citation type="submission" date="2025-08" db="UniProtKB">
        <authorList>
            <consortium name="RefSeq"/>
        </authorList>
    </citation>
    <scope>IDENTIFICATION</scope>
    <source>
        <tissue evidence="12">Muscle</tissue>
    </source>
</reference>
<dbReference type="Gene3D" id="6.10.140.1020">
    <property type="match status" value="1"/>
</dbReference>
<evidence type="ECO:0000256" key="5">
    <source>
        <dbReference type="ARBA" id="ARBA00023015"/>
    </source>
</evidence>
<evidence type="ECO:0000256" key="8">
    <source>
        <dbReference type="ARBA" id="ARBA00023204"/>
    </source>
</evidence>
<keyword evidence="7" id="KW-0804">Transcription</keyword>
<comment type="subcellular location">
    <subcellularLocation>
        <location evidence="1">Nucleus</location>
    </subcellularLocation>
</comment>
<evidence type="ECO:0000256" key="2">
    <source>
        <dbReference type="ARBA" id="ARBA00008729"/>
    </source>
</evidence>
<accession>A0ABM1S5U0</accession>
<organism evidence="11 12">
    <name type="scientific">Limulus polyphemus</name>
    <name type="common">Atlantic horseshoe crab</name>
    <dbReference type="NCBI Taxonomy" id="6850"/>
    <lineage>
        <taxon>Eukaryota</taxon>
        <taxon>Metazoa</taxon>
        <taxon>Ecdysozoa</taxon>
        <taxon>Arthropoda</taxon>
        <taxon>Chelicerata</taxon>
        <taxon>Merostomata</taxon>
        <taxon>Xiphosura</taxon>
        <taxon>Limulidae</taxon>
        <taxon>Limulus</taxon>
    </lineage>
</organism>
<dbReference type="PANTHER" id="PTHR28643">
    <property type="entry name" value="SWI5-DEPENDENT RECOMBINATION DNA REPAIR PROTEIN 1 HOMOLOG"/>
    <property type="match status" value="1"/>
</dbReference>
<dbReference type="Proteomes" id="UP000694941">
    <property type="component" value="Unplaced"/>
</dbReference>
<evidence type="ECO:0000256" key="7">
    <source>
        <dbReference type="ARBA" id="ARBA00023163"/>
    </source>
</evidence>
<keyword evidence="4" id="KW-0227">DNA damage</keyword>
<keyword evidence="5" id="KW-0805">Transcription regulation</keyword>
<evidence type="ECO:0000256" key="3">
    <source>
        <dbReference type="ARBA" id="ARBA00014688"/>
    </source>
</evidence>
<dbReference type="RefSeq" id="XP_022238995.1">
    <property type="nucleotide sequence ID" value="XM_022383287.1"/>
</dbReference>
<keyword evidence="6" id="KW-0175">Coiled coil</keyword>
<comment type="similarity">
    <text evidence="2">Belongs to the SFR1/MEI5 family.</text>
</comment>
<proteinExistence type="inferred from homology"/>
<keyword evidence="11" id="KW-1185">Reference proteome</keyword>
<sequence length="233" mass="26642">MDKSPGLCGTPHLAGKQMSTSLKERLRRLGRLRYSPLSVSQEPTTPNTKHNTIYNSKCISPQQNVVDKHSMSTMDKKHEQYNSPITEMNESVAVSKTDKKHKQYNSPVTEMNELVAVSKTDTITVNVSTNVLHDSTSSKLLCRLSELQGQIAKKEDILRKLKMVKVYRLKNDPATFEQLIVKWRRITQEAVQDLHQRMPEPRPLITDLINHLQIDHKLLGYVAEDMTFDYISA</sequence>